<accession>A0ABS7T6U9</accession>
<comment type="function">
    <text evidence="1 11">Catalyzes the reversible adenylation of nicotinate mononucleotide (NaMN) to nicotinic acid adenine dinucleotide (NaAD).</text>
</comment>
<keyword evidence="9 11" id="KW-0520">NAD</keyword>
<dbReference type="InterPro" id="IPR005248">
    <property type="entry name" value="NadD/NMNAT"/>
</dbReference>
<evidence type="ECO:0000256" key="7">
    <source>
        <dbReference type="ARBA" id="ARBA00022741"/>
    </source>
</evidence>
<dbReference type="PANTHER" id="PTHR39321">
    <property type="entry name" value="NICOTINATE-NUCLEOTIDE ADENYLYLTRANSFERASE-RELATED"/>
    <property type="match status" value="1"/>
</dbReference>
<evidence type="ECO:0000256" key="9">
    <source>
        <dbReference type="ARBA" id="ARBA00023027"/>
    </source>
</evidence>
<evidence type="ECO:0000256" key="10">
    <source>
        <dbReference type="ARBA" id="ARBA00048721"/>
    </source>
</evidence>
<comment type="similarity">
    <text evidence="3 11">Belongs to the NadD family.</text>
</comment>
<evidence type="ECO:0000256" key="3">
    <source>
        <dbReference type="ARBA" id="ARBA00009014"/>
    </source>
</evidence>
<evidence type="ECO:0000313" key="15">
    <source>
        <dbReference type="Proteomes" id="UP001430954"/>
    </source>
</evidence>
<dbReference type="SUPFAM" id="SSF52374">
    <property type="entry name" value="Nucleotidylyl transferase"/>
    <property type="match status" value="1"/>
</dbReference>
<dbReference type="NCBIfam" id="TIGR00125">
    <property type="entry name" value="cyt_tran_rel"/>
    <property type="match status" value="1"/>
</dbReference>
<dbReference type="InterPro" id="IPR004821">
    <property type="entry name" value="Cyt_trans-like"/>
</dbReference>
<dbReference type="HAMAP" id="MF_00244">
    <property type="entry name" value="NaMN_adenylyltr"/>
    <property type="match status" value="1"/>
</dbReference>
<dbReference type="EMBL" id="JAINZW010000003">
    <property type="protein sequence ID" value="MBZ4039609.1"/>
    <property type="molecule type" value="Genomic_DNA"/>
</dbReference>
<feature type="region of interest" description="Disordered" evidence="12">
    <location>
        <begin position="55"/>
        <end position="122"/>
    </location>
</feature>
<dbReference type="NCBIfam" id="NF000839">
    <property type="entry name" value="PRK00071.1-1"/>
    <property type="match status" value="1"/>
</dbReference>
<feature type="domain" description="Cytidyltransferase-like" evidence="13">
    <location>
        <begin position="210"/>
        <end position="361"/>
    </location>
</feature>
<dbReference type="NCBIfam" id="TIGR00482">
    <property type="entry name" value="nicotinate (nicotinamide) nucleotide adenylyltransferase"/>
    <property type="match status" value="1"/>
</dbReference>
<evidence type="ECO:0000256" key="12">
    <source>
        <dbReference type="SAM" id="MobiDB-lite"/>
    </source>
</evidence>
<comment type="pathway">
    <text evidence="2 11">Cofactor biosynthesis; NAD(+) biosynthesis; deamido-NAD(+) from nicotinate D-ribonucleotide: step 1/1.</text>
</comment>
<evidence type="ECO:0000256" key="6">
    <source>
        <dbReference type="ARBA" id="ARBA00022695"/>
    </source>
</evidence>
<evidence type="ECO:0000256" key="8">
    <source>
        <dbReference type="ARBA" id="ARBA00022840"/>
    </source>
</evidence>
<dbReference type="Pfam" id="PF01467">
    <property type="entry name" value="CTP_transf_like"/>
    <property type="match status" value="1"/>
</dbReference>
<evidence type="ECO:0000256" key="5">
    <source>
        <dbReference type="ARBA" id="ARBA00022679"/>
    </source>
</evidence>
<reference evidence="14 15" key="1">
    <citation type="submission" date="2021-09" db="EMBL/GenBank/DDBJ databases">
        <title>Lysobacter sp. 13A isolated from the river sediment.</title>
        <authorList>
            <person name="Liu H."/>
            <person name="Li S."/>
            <person name="Mao S."/>
        </authorList>
    </citation>
    <scope>NUCLEOTIDE SEQUENCE [LARGE SCALE GENOMIC DNA]</scope>
    <source>
        <strain evidence="14 15">13A</strain>
    </source>
</reference>
<keyword evidence="8 11" id="KW-0067">ATP-binding</keyword>
<name>A0ABS7T6U9_9GAMM</name>
<feature type="region of interest" description="Disordered" evidence="12">
    <location>
        <begin position="1"/>
        <end position="39"/>
    </location>
</feature>
<evidence type="ECO:0000256" key="1">
    <source>
        <dbReference type="ARBA" id="ARBA00002324"/>
    </source>
</evidence>
<protein>
    <recommendedName>
        <fullName evidence="11">Probable nicotinate-nucleotide adenylyltransferase</fullName>
        <ecNumber evidence="11">2.7.7.18</ecNumber>
    </recommendedName>
    <alternativeName>
        <fullName evidence="11">Deamido-NAD(+) diphosphorylase</fullName>
    </alternativeName>
    <alternativeName>
        <fullName evidence="11">Deamido-NAD(+) pyrophosphorylase</fullName>
    </alternativeName>
    <alternativeName>
        <fullName evidence="11">Nicotinate mononucleotide adenylyltransferase</fullName>
        <shortName evidence="11">NaMN adenylyltransferase</shortName>
    </alternativeName>
</protein>
<keyword evidence="15" id="KW-1185">Reference proteome</keyword>
<evidence type="ECO:0000256" key="11">
    <source>
        <dbReference type="HAMAP-Rule" id="MF_00244"/>
    </source>
</evidence>
<dbReference type="Proteomes" id="UP001430954">
    <property type="component" value="Unassembled WGS sequence"/>
</dbReference>
<evidence type="ECO:0000256" key="2">
    <source>
        <dbReference type="ARBA" id="ARBA00005019"/>
    </source>
</evidence>
<evidence type="ECO:0000313" key="14">
    <source>
        <dbReference type="EMBL" id="MBZ4039609.1"/>
    </source>
</evidence>
<feature type="compositionally biased region" description="Gly residues" evidence="12">
    <location>
        <begin position="19"/>
        <end position="38"/>
    </location>
</feature>
<gene>
    <name evidence="11 14" type="primary">nadD</name>
    <name evidence="14" type="ORF">K6753_08690</name>
</gene>
<comment type="catalytic activity">
    <reaction evidence="10 11">
        <text>nicotinate beta-D-ribonucleotide + ATP + H(+) = deamido-NAD(+) + diphosphate</text>
        <dbReference type="Rhea" id="RHEA:22860"/>
        <dbReference type="ChEBI" id="CHEBI:15378"/>
        <dbReference type="ChEBI" id="CHEBI:30616"/>
        <dbReference type="ChEBI" id="CHEBI:33019"/>
        <dbReference type="ChEBI" id="CHEBI:57502"/>
        <dbReference type="ChEBI" id="CHEBI:58437"/>
        <dbReference type="EC" id="2.7.7.18"/>
    </reaction>
</comment>
<dbReference type="Gene3D" id="3.40.50.620">
    <property type="entry name" value="HUPs"/>
    <property type="match status" value="1"/>
</dbReference>
<proteinExistence type="inferred from homology"/>
<dbReference type="PANTHER" id="PTHR39321:SF3">
    <property type="entry name" value="PHOSPHOPANTETHEINE ADENYLYLTRANSFERASE"/>
    <property type="match status" value="1"/>
</dbReference>
<sequence length="428" mass="44664">MDRTPPAQPRHLRRQRRGAGAGRPRGRQPAGGGAGGRQVGAAVGWAAPRCAAHAATGRRRRAVRRVPPAGFGHERPRRAGLADAGRASRRRCRGAGAAGHGRDGTSALRGTGAGGRPRRQHGDRIQGAAHLGFQAGGLPARAAAARRTALGSLRGPGRPGRPDCQGARPARTRSRRCVAGARAPVAGGGRTPRHPVAGRGGPRVTGLQVFYGGTFDPVHDGHLAVARAARDALDARVRLVPAADPPHRAPPGASAVHRARMLDLAVAGEPGLCVDRRELARGGRSYSIETLRGIRQELGPDAPVAWLVGADSFLDLPAWRDWQGLFELAHFVVAERPGASLDAVPEPLASFIAPRWANAAADLVTAPAGRVWRLRQPLQAESGTQVRDAIAADTGIGGLVPAAVAEYIRRHELYRAEPGDGAPGPAPL</sequence>
<organism evidence="14 15">
    <name type="scientific">Novilysobacter selenitireducens</name>
    <dbReference type="NCBI Taxonomy" id="2872639"/>
    <lineage>
        <taxon>Bacteria</taxon>
        <taxon>Pseudomonadati</taxon>
        <taxon>Pseudomonadota</taxon>
        <taxon>Gammaproteobacteria</taxon>
        <taxon>Lysobacterales</taxon>
        <taxon>Lysobacteraceae</taxon>
        <taxon>Novilysobacter</taxon>
    </lineage>
</organism>
<keyword evidence="4 11" id="KW-0662">Pyridine nucleotide biosynthesis</keyword>
<comment type="caution">
    <text evidence="14">The sequence shown here is derived from an EMBL/GenBank/DDBJ whole genome shotgun (WGS) entry which is preliminary data.</text>
</comment>
<keyword evidence="7 11" id="KW-0547">Nucleotide-binding</keyword>
<evidence type="ECO:0000259" key="13">
    <source>
        <dbReference type="Pfam" id="PF01467"/>
    </source>
</evidence>
<evidence type="ECO:0000256" key="4">
    <source>
        <dbReference type="ARBA" id="ARBA00022642"/>
    </source>
</evidence>
<dbReference type="EC" id="2.7.7.18" evidence="11"/>
<dbReference type="CDD" id="cd02165">
    <property type="entry name" value="NMNAT"/>
    <property type="match status" value="1"/>
</dbReference>
<keyword evidence="5 11" id="KW-0808">Transferase</keyword>
<keyword evidence="6 11" id="KW-0548">Nucleotidyltransferase</keyword>
<dbReference type="InterPro" id="IPR014729">
    <property type="entry name" value="Rossmann-like_a/b/a_fold"/>
</dbReference>
<feature type="region of interest" description="Disordered" evidence="12">
    <location>
        <begin position="150"/>
        <end position="201"/>
    </location>
</feature>
<dbReference type="GO" id="GO:0004515">
    <property type="term" value="F:nicotinate-nucleotide adenylyltransferase activity"/>
    <property type="evidence" value="ECO:0007669"/>
    <property type="project" value="UniProtKB-EC"/>
</dbReference>